<protein>
    <submittedName>
        <fullName evidence="1">Uncharacterized protein</fullName>
    </submittedName>
</protein>
<dbReference type="PANTHER" id="PTHR30560">
    <property type="entry name" value="TRIGGER FACTOR CHAPERONE AND PEPTIDYL-PROLYL CIS/TRANS ISOMERASE"/>
    <property type="match status" value="1"/>
</dbReference>
<organism evidence="1 2">
    <name type="scientific">Zingiber officinale</name>
    <name type="common">Ginger</name>
    <name type="synonym">Amomum zingiber</name>
    <dbReference type="NCBI Taxonomy" id="94328"/>
    <lineage>
        <taxon>Eukaryota</taxon>
        <taxon>Viridiplantae</taxon>
        <taxon>Streptophyta</taxon>
        <taxon>Embryophyta</taxon>
        <taxon>Tracheophyta</taxon>
        <taxon>Spermatophyta</taxon>
        <taxon>Magnoliopsida</taxon>
        <taxon>Liliopsida</taxon>
        <taxon>Zingiberales</taxon>
        <taxon>Zingiberaceae</taxon>
        <taxon>Zingiber</taxon>
    </lineage>
</organism>
<accession>A0A8J5FKP3</accession>
<dbReference type="GO" id="GO:0043022">
    <property type="term" value="F:ribosome binding"/>
    <property type="evidence" value="ECO:0007669"/>
    <property type="project" value="TreeGrafter"/>
</dbReference>
<dbReference type="GO" id="GO:0003755">
    <property type="term" value="F:peptidyl-prolyl cis-trans isomerase activity"/>
    <property type="evidence" value="ECO:0007669"/>
    <property type="project" value="TreeGrafter"/>
</dbReference>
<name>A0A8J5FKP3_ZINOF</name>
<keyword evidence="2" id="KW-1185">Reference proteome</keyword>
<dbReference type="PANTHER" id="PTHR30560:SF4">
    <property type="entry name" value="OS01G0894700 PROTEIN"/>
    <property type="match status" value="1"/>
</dbReference>
<evidence type="ECO:0000313" key="1">
    <source>
        <dbReference type="EMBL" id="KAG6489463.1"/>
    </source>
</evidence>
<dbReference type="GO" id="GO:0051083">
    <property type="term" value="P:'de novo' cotranslational protein folding"/>
    <property type="evidence" value="ECO:0007669"/>
    <property type="project" value="TreeGrafter"/>
</dbReference>
<sequence>MIMVSRVAKLAEDVALAYVQKMKHKRQLQALCLKFEMLQMKSLLFPYGRDSRNWPWSVHAVGPGLEASISNTSKNDLRLDDIKIVVQSRDNDKINLRVDLTGEETQKAFDAVLTNLAGTAPPVPGFRRKKGGLFTQTRSYWQ</sequence>
<proteinExistence type="predicted"/>
<dbReference type="GO" id="GO:0043335">
    <property type="term" value="P:protein unfolding"/>
    <property type="evidence" value="ECO:0007669"/>
    <property type="project" value="TreeGrafter"/>
</dbReference>
<dbReference type="InterPro" id="IPR036611">
    <property type="entry name" value="Trigger_fac_ribosome-bd_sf"/>
</dbReference>
<evidence type="ECO:0000313" key="2">
    <source>
        <dbReference type="Proteomes" id="UP000734854"/>
    </source>
</evidence>
<reference evidence="1 2" key="1">
    <citation type="submission" date="2020-08" db="EMBL/GenBank/DDBJ databases">
        <title>Plant Genome Project.</title>
        <authorList>
            <person name="Zhang R.-G."/>
        </authorList>
    </citation>
    <scope>NUCLEOTIDE SEQUENCE [LARGE SCALE GENOMIC DNA]</scope>
    <source>
        <tissue evidence="1">Rhizome</tissue>
    </source>
</reference>
<comment type="caution">
    <text evidence="1">The sequence shown here is derived from an EMBL/GenBank/DDBJ whole genome shotgun (WGS) entry which is preliminary data.</text>
</comment>
<dbReference type="EMBL" id="JACMSC010000014">
    <property type="protein sequence ID" value="KAG6489463.1"/>
    <property type="molecule type" value="Genomic_DNA"/>
</dbReference>
<gene>
    <name evidence="1" type="ORF">ZIOFF_050732</name>
</gene>
<dbReference type="GO" id="GO:0015031">
    <property type="term" value="P:protein transport"/>
    <property type="evidence" value="ECO:0007669"/>
    <property type="project" value="InterPro"/>
</dbReference>
<dbReference type="InterPro" id="IPR005215">
    <property type="entry name" value="Trig_fac"/>
</dbReference>
<dbReference type="GO" id="GO:0044183">
    <property type="term" value="F:protein folding chaperone"/>
    <property type="evidence" value="ECO:0007669"/>
    <property type="project" value="TreeGrafter"/>
</dbReference>
<dbReference type="AlphaFoldDB" id="A0A8J5FKP3"/>
<dbReference type="Gene3D" id="3.30.70.1050">
    <property type="entry name" value="Trigger factor ribosome-binding domain"/>
    <property type="match status" value="1"/>
</dbReference>
<dbReference type="Proteomes" id="UP000734854">
    <property type="component" value="Unassembled WGS sequence"/>
</dbReference>